<dbReference type="AlphaFoldDB" id="A0A1I6Z653"/>
<dbReference type="EMBL" id="FPAO01000004">
    <property type="protein sequence ID" value="SFT57891.1"/>
    <property type="molecule type" value="Genomic_DNA"/>
</dbReference>
<dbReference type="Proteomes" id="UP000323733">
    <property type="component" value="Unassembled WGS sequence"/>
</dbReference>
<gene>
    <name evidence="1" type="ORF">SAMN02910340_01301</name>
</gene>
<evidence type="ECO:0000313" key="1">
    <source>
        <dbReference type="EMBL" id="SFT57891.1"/>
    </source>
</evidence>
<keyword evidence="2" id="KW-1185">Reference proteome</keyword>
<name>A0A1I6Z653_METTE</name>
<organism evidence="1 2">
    <name type="scientific">Methanosarcina thermophila</name>
    <dbReference type="NCBI Taxonomy" id="2210"/>
    <lineage>
        <taxon>Archaea</taxon>
        <taxon>Methanobacteriati</taxon>
        <taxon>Methanobacteriota</taxon>
        <taxon>Stenosarchaea group</taxon>
        <taxon>Methanomicrobia</taxon>
        <taxon>Methanosarcinales</taxon>
        <taxon>Methanosarcinaceae</taxon>
        <taxon>Methanosarcina</taxon>
    </lineage>
</organism>
<protein>
    <submittedName>
        <fullName evidence="1">Uncharacterized protein</fullName>
    </submittedName>
</protein>
<evidence type="ECO:0000313" key="2">
    <source>
        <dbReference type="Proteomes" id="UP000323733"/>
    </source>
</evidence>
<accession>A0A1I6Z653</accession>
<sequence>MLLRVKSAFSYILIFLKVSSSLKLKNRNSVILGFLSTGILSIKNFNTQILNTQILNTQILNIQILNTQVS</sequence>
<proteinExistence type="predicted"/>
<reference evidence="1 2" key="1">
    <citation type="submission" date="2016-10" db="EMBL/GenBank/DDBJ databases">
        <authorList>
            <person name="Varghese N."/>
            <person name="Submissions S."/>
        </authorList>
    </citation>
    <scope>NUCLEOTIDE SEQUENCE [LARGE SCALE GENOMIC DNA]</scope>
    <source>
        <strain evidence="1 2">DSM 11855</strain>
    </source>
</reference>